<dbReference type="PANTHER" id="PTHR33371:SF18">
    <property type="entry name" value="MCE-FAMILY PROTEIN MCE3C"/>
    <property type="match status" value="1"/>
</dbReference>
<dbReference type="InterPro" id="IPR005693">
    <property type="entry name" value="Mce"/>
</dbReference>
<dbReference type="NCBIfam" id="TIGR00996">
    <property type="entry name" value="Mtu_fam_mce"/>
    <property type="match status" value="1"/>
</dbReference>
<dbReference type="Pfam" id="PF11887">
    <property type="entry name" value="Mce4_CUP1"/>
    <property type="match status" value="1"/>
</dbReference>
<accession>A0ABW2BXT9</accession>
<name>A0ABW2BXT9_9PSEU</name>
<comment type="caution">
    <text evidence="3">The sequence shown here is derived from an EMBL/GenBank/DDBJ whole genome shotgun (WGS) entry which is preliminary data.</text>
</comment>
<evidence type="ECO:0000313" key="3">
    <source>
        <dbReference type="EMBL" id="MFC6867756.1"/>
    </source>
</evidence>
<protein>
    <submittedName>
        <fullName evidence="3">MCE family protein</fullName>
    </submittedName>
</protein>
<feature type="domain" description="Mammalian cell entry C-terminal" evidence="2">
    <location>
        <begin position="174"/>
        <end position="302"/>
    </location>
</feature>
<gene>
    <name evidence="3" type="ORF">ACFQGD_11420</name>
</gene>
<evidence type="ECO:0000313" key="4">
    <source>
        <dbReference type="Proteomes" id="UP001596337"/>
    </source>
</evidence>
<dbReference type="EMBL" id="JBHSXX010000001">
    <property type="protein sequence ID" value="MFC6867756.1"/>
    <property type="molecule type" value="Genomic_DNA"/>
</dbReference>
<reference evidence="4" key="1">
    <citation type="journal article" date="2019" name="Int. J. Syst. Evol. Microbiol.">
        <title>The Global Catalogue of Microorganisms (GCM) 10K type strain sequencing project: providing services to taxonomists for standard genome sequencing and annotation.</title>
        <authorList>
            <consortium name="The Broad Institute Genomics Platform"/>
            <consortium name="The Broad Institute Genome Sequencing Center for Infectious Disease"/>
            <person name="Wu L."/>
            <person name="Ma J."/>
        </authorList>
    </citation>
    <scope>NUCLEOTIDE SEQUENCE [LARGE SCALE GENOMIC DNA]</scope>
    <source>
        <strain evidence="4">KCTC 32255</strain>
    </source>
</reference>
<evidence type="ECO:0000259" key="2">
    <source>
        <dbReference type="Pfam" id="PF11887"/>
    </source>
</evidence>
<organism evidence="3 4">
    <name type="scientific">Haloechinothrix salitolerans</name>
    <dbReference type="NCBI Taxonomy" id="926830"/>
    <lineage>
        <taxon>Bacteria</taxon>
        <taxon>Bacillati</taxon>
        <taxon>Actinomycetota</taxon>
        <taxon>Actinomycetes</taxon>
        <taxon>Pseudonocardiales</taxon>
        <taxon>Pseudonocardiaceae</taxon>
        <taxon>Haloechinothrix</taxon>
    </lineage>
</organism>
<dbReference type="Pfam" id="PF02470">
    <property type="entry name" value="MlaD"/>
    <property type="match status" value="1"/>
</dbReference>
<dbReference type="PANTHER" id="PTHR33371">
    <property type="entry name" value="INTERMEMBRANE PHOSPHOLIPID TRANSPORT SYSTEM BINDING PROTEIN MLAD-RELATED"/>
    <property type="match status" value="1"/>
</dbReference>
<dbReference type="Proteomes" id="UP001596337">
    <property type="component" value="Unassembled WGS sequence"/>
</dbReference>
<keyword evidence="4" id="KW-1185">Reference proteome</keyword>
<proteinExistence type="predicted"/>
<dbReference type="RefSeq" id="WP_345400378.1">
    <property type="nucleotide sequence ID" value="NZ_BAABLA010000099.1"/>
</dbReference>
<dbReference type="InterPro" id="IPR052336">
    <property type="entry name" value="MlaD_Phospholipid_Transporter"/>
</dbReference>
<evidence type="ECO:0000259" key="1">
    <source>
        <dbReference type="Pfam" id="PF02470"/>
    </source>
</evidence>
<sequence>MRVPFRERDPRKLAIIGTLVVALVAASSLLLPQAVFYARTTHYSAEFANAAGLRTGDPVYIAGVPSGRVSTIELAGTHALVGFRMESDRTLGEQTTAGIKIQTVLGKRYLDLVPRGGGELDPDTPIPVARTSVPFSLDDLSRSAAKATEEIDLDALRGLLDTLEQDSPDPQLAGQALDGIARASKVFVKHDKAFTDLIDGAEQVTTGLLEQKDTLVSLLGDADLIASTLSRRSAAIGTLISDIAALSRQLESFLDVNRPRIESLLTRLTTITKTLKKTQRDFNATLTQFAPASRYISNTFGHGPWGDVVGPAAIVPDNVLCLSGVVRGCS</sequence>
<dbReference type="InterPro" id="IPR024516">
    <property type="entry name" value="Mce_C"/>
</dbReference>
<feature type="domain" description="Mce/MlaD" evidence="1">
    <location>
        <begin position="40"/>
        <end position="114"/>
    </location>
</feature>
<dbReference type="InterPro" id="IPR003399">
    <property type="entry name" value="Mce/MlaD"/>
</dbReference>